<reference evidence="4 5" key="1">
    <citation type="submission" date="2017-07" db="EMBL/GenBank/DDBJ databases">
        <title>Leptospira spp. isolated from tropical soils.</title>
        <authorList>
            <person name="Thibeaux R."/>
            <person name="Iraola G."/>
            <person name="Ferres I."/>
            <person name="Bierque E."/>
            <person name="Girault D."/>
            <person name="Soupe-Gilbert M.-E."/>
            <person name="Picardeau M."/>
            <person name="Goarant C."/>
        </authorList>
    </citation>
    <scope>NUCLEOTIDE SEQUENCE [LARGE SCALE GENOMIC DNA]</scope>
    <source>
        <strain evidence="3 5">FH1-B-B1</strain>
        <strain evidence="2 4">FH1-B-C1</strain>
    </source>
</reference>
<keyword evidence="4" id="KW-1185">Reference proteome</keyword>
<protein>
    <submittedName>
        <fullName evidence="3">Short-chain dehydrogenase</fullName>
    </submittedName>
</protein>
<dbReference type="Pfam" id="PF00106">
    <property type="entry name" value="adh_short"/>
    <property type="match status" value="1"/>
</dbReference>
<dbReference type="EMBL" id="NPDZ01000003">
    <property type="protein sequence ID" value="PJZ74030.1"/>
    <property type="molecule type" value="Genomic_DNA"/>
</dbReference>
<dbReference type="Proteomes" id="UP000231990">
    <property type="component" value="Unassembled WGS sequence"/>
</dbReference>
<proteinExistence type="predicted"/>
<keyword evidence="1" id="KW-0560">Oxidoreductase</keyword>
<dbReference type="PRINTS" id="PR00081">
    <property type="entry name" value="GDHRDH"/>
</dbReference>
<dbReference type="InterPro" id="IPR036291">
    <property type="entry name" value="NAD(P)-bd_dom_sf"/>
</dbReference>
<evidence type="ECO:0000313" key="2">
    <source>
        <dbReference type="EMBL" id="PJZ70961.1"/>
    </source>
</evidence>
<dbReference type="PANTHER" id="PTHR43157">
    <property type="entry name" value="PHOSPHATIDYLINOSITOL-GLYCAN BIOSYNTHESIS CLASS F PROTEIN-RELATED"/>
    <property type="match status" value="1"/>
</dbReference>
<dbReference type="EMBL" id="NPDY01000002">
    <property type="protein sequence ID" value="PJZ70961.1"/>
    <property type="molecule type" value="Genomic_DNA"/>
</dbReference>
<name>A0A2M9ZPM2_9LEPT</name>
<dbReference type="Proteomes" id="UP000231962">
    <property type="component" value="Unassembled WGS sequence"/>
</dbReference>
<dbReference type="InterPro" id="IPR002347">
    <property type="entry name" value="SDR_fam"/>
</dbReference>
<accession>A0A2M9ZPM2</accession>
<evidence type="ECO:0000313" key="3">
    <source>
        <dbReference type="EMBL" id="PJZ74030.1"/>
    </source>
</evidence>
<dbReference type="GO" id="GO:0016491">
    <property type="term" value="F:oxidoreductase activity"/>
    <property type="evidence" value="ECO:0007669"/>
    <property type="project" value="UniProtKB-KW"/>
</dbReference>
<dbReference type="CDD" id="cd05327">
    <property type="entry name" value="retinol-DH_like_SDR_c_like"/>
    <property type="match status" value="1"/>
</dbReference>
<dbReference type="RefSeq" id="WP_100712966.1">
    <property type="nucleotide sequence ID" value="NZ_NPDY01000002.1"/>
</dbReference>
<dbReference type="Gene3D" id="3.40.50.720">
    <property type="entry name" value="NAD(P)-binding Rossmann-like Domain"/>
    <property type="match status" value="1"/>
</dbReference>
<gene>
    <name evidence="2" type="ORF">CH360_05220</name>
    <name evidence="3" type="ORF">CH373_06490</name>
</gene>
<comment type="caution">
    <text evidence="3">The sequence shown here is derived from an EMBL/GenBank/DDBJ whole genome shotgun (WGS) entry which is preliminary data.</text>
</comment>
<dbReference type="AlphaFoldDB" id="A0A2M9ZPM2"/>
<evidence type="ECO:0000313" key="5">
    <source>
        <dbReference type="Proteomes" id="UP000231990"/>
    </source>
</evidence>
<evidence type="ECO:0000313" key="4">
    <source>
        <dbReference type="Proteomes" id="UP000231962"/>
    </source>
</evidence>
<dbReference type="SUPFAM" id="SSF51735">
    <property type="entry name" value="NAD(P)-binding Rossmann-fold domains"/>
    <property type="match status" value="1"/>
</dbReference>
<organism evidence="3 5">
    <name type="scientific">Leptospira perolatii</name>
    <dbReference type="NCBI Taxonomy" id="2023191"/>
    <lineage>
        <taxon>Bacteria</taxon>
        <taxon>Pseudomonadati</taxon>
        <taxon>Spirochaetota</taxon>
        <taxon>Spirochaetia</taxon>
        <taxon>Leptospirales</taxon>
        <taxon>Leptospiraceae</taxon>
        <taxon>Leptospira</taxon>
    </lineage>
</organism>
<dbReference type="OrthoDB" id="5786478at2"/>
<dbReference type="PANTHER" id="PTHR43157:SF31">
    <property type="entry name" value="PHOSPHATIDYLINOSITOL-GLYCAN BIOSYNTHESIS CLASS F PROTEIN"/>
    <property type="match status" value="1"/>
</dbReference>
<evidence type="ECO:0000256" key="1">
    <source>
        <dbReference type="ARBA" id="ARBA00023002"/>
    </source>
</evidence>
<sequence length="279" mass="31113">MKKVVITGATDGIGKATARGLAERGWEILLVARNPKKAEATIEEISAKTGNKKISYVTCDLSSLKEVAKASKEISKKFPKIDALINNAGLISPERQTSKDGYELTFAVNHLAHVLLTEKLLPRLKAAGSSRILILTSKLYGNAKPDPNDWQKTKKYTWLGAYCDSKLFNLYYMQDLFERLKKTKITVNAIHPGVVNTELSRDFGGILGSIYNSVKNLFFITPEKSALDLIYLTDAPGMEGVSGQYFENRKQVKYKGLALDTNLKQKLLEETKKFLKSFL</sequence>